<evidence type="ECO:0000256" key="7">
    <source>
        <dbReference type="ARBA" id="ARBA00022833"/>
    </source>
</evidence>
<keyword evidence="3 13" id="KW-0812">Transmembrane</keyword>
<reference evidence="17" key="1">
    <citation type="journal article" date="2015" name="Nat. Genet.">
        <title>The genome and transcriptome of the zoonotic hookworm Ancylostoma ceylanicum identify infection-specific gene families.</title>
        <authorList>
            <person name="Schwarz E.M."/>
            <person name="Hu Y."/>
            <person name="Antoshechkin I."/>
            <person name="Miller M.M."/>
            <person name="Sternberg P.W."/>
            <person name="Aroian R.V."/>
        </authorList>
    </citation>
    <scope>NUCLEOTIDE SEQUENCE</scope>
    <source>
        <strain evidence="17">HY135</strain>
    </source>
</reference>
<dbReference type="PANTHER" id="PTHR22894:SF5">
    <property type="entry name" value="RING-TYPE DOMAIN-CONTAINING PROTEIN"/>
    <property type="match status" value="1"/>
</dbReference>
<name>A0A016TYE8_9BILA</name>
<keyword evidence="17" id="KW-1185">Reference proteome</keyword>
<feature type="transmembrane region" description="Helical" evidence="13">
    <location>
        <begin position="269"/>
        <end position="287"/>
    </location>
</feature>
<evidence type="ECO:0000256" key="12">
    <source>
        <dbReference type="PROSITE-ProRule" id="PRU00175"/>
    </source>
</evidence>
<keyword evidence="7" id="KW-0862">Zinc</keyword>
<evidence type="ECO:0000259" key="15">
    <source>
        <dbReference type="PROSITE" id="PS50089"/>
    </source>
</evidence>
<organism evidence="16 17">
    <name type="scientific">Ancylostoma ceylanicum</name>
    <dbReference type="NCBI Taxonomy" id="53326"/>
    <lineage>
        <taxon>Eukaryota</taxon>
        <taxon>Metazoa</taxon>
        <taxon>Ecdysozoa</taxon>
        <taxon>Nematoda</taxon>
        <taxon>Chromadorea</taxon>
        <taxon>Rhabditida</taxon>
        <taxon>Rhabditina</taxon>
        <taxon>Rhabditomorpha</taxon>
        <taxon>Strongyloidea</taxon>
        <taxon>Ancylostomatidae</taxon>
        <taxon>Ancylostomatinae</taxon>
        <taxon>Ancylostoma</taxon>
    </lineage>
</organism>
<feature type="chain" id="PRO_5001487644" description="E3 ubiquitin-protein ligase RNF170" evidence="14">
    <location>
        <begin position="18"/>
        <end position="296"/>
    </location>
</feature>
<feature type="transmembrane region" description="Helical" evidence="13">
    <location>
        <begin position="34"/>
        <end position="54"/>
    </location>
</feature>
<keyword evidence="5 12" id="KW-0863">Zinc-finger</keyword>
<feature type="signal peptide" evidence="14">
    <location>
        <begin position="1"/>
        <end position="17"/>
    </location>
</feature>
<evidence type="ECO:0000256" key="14">
    <source>
        <dbReference type="SAM" id="SignalP"/>
    </source>
</evidence>
<dbReference type="SMART" id="SM00184">
    <property type="entry name" value="RING"/>
    <property type="match status" value="1"/>
</dbReference>
<dbReference type="InterPro" id="IPR027370">
    <property type="entry name" value="Znf-RING_euk"/>
</dbReference>
<dbReference type="InterPro" id="IPR038896">
    <property type="entry name" value="RNF170"/>
</dbReference>
<dbReference type="GO" id="GO:0061630">
    <property type="term" value="F:ubiquitin protein ligase activity"/>
    <property type="evidence" value="ECO:0007669"/>
    <property type="project" value="InterPro"/>
</dbReference>
<dbReference type="STRING" id="53326.A0A016TYE8"/>
<accession>A0A016TYE8</accession>
<evidence type="ECO:0000256" key="6">
    <source>
        <dbReference type="ARBA" id="ARBA00022824"/>
    </source>
</evidence>
<evidence type="ECO:0000256" key="11">
    <source>
        <dbReference type="ARBA" id="ARBA00031107"/>
    </source>
</evidence>
<dbReference type="PANTHER" id="PTHR22894">
    <property type="entry name" value="RING-TYPE DOMAIN-CONTAINING PROTEIN"/>
    <property type="match status" value="1"/>
</dbReference>
<evidence type="ECO:0000256" key="4">
    <source>
        <dbReference type="ARBA" id="ARBA00022723"/>
    </source>
</evidence>
<dbReference type="Pfam" id="PF13445">
    <property type="entry name" value="zf-RING_UBOX"/>
    <property type="match status" value="1"/>
</dbReference>
<dbReference type="GO" id="GO:0008270">
    <property type="term" value="F:zinc ion binding"/>
    <property type="evidence" value="ECO:0007669"/>
    <property type="project" value="UniProtKB-KW"/>
</dbReference>
<keyword evidence="4" id="KW-0479">Metal-binding</keyword>
<dbReference type="Pfam" id="PF06803">
    <property type="entry name" value="DUF1232"/>
    <property type="match status" value="1"/>
</dbReference>
<evidence type="ECO:0000256" key="5">
    <source>
        <dbReference type="ARBA" id="ARBA00022771"/>
    </source>
</evidence>
<dbReference type="CDD" id="cd16553">
    <property type="entry name" value="RING-HC_RNF170"/>
    <property type="match status" value="1"/>
</dbReference>
<dbReference type="PROSITE" id="PS00518">
    <property type="entry name" value="ZF_RING_1"/>
    <property type="match status" value="1"/>
</dbReference>
<evidence type="ECO:0000313" key="16">
    <source>
        <dbReference type="EMBL" id="EYC08044.1"/>
    </source>
</evidence>
<evidence type="ECO:0000256" key="3">
    <source>
        <dbReference type="ARBA" id="ARBA00022692"/>
    </source>
</evidence>
<dbReference type="InterPro" id="IPR013083">
    <property type="entry name" value="Znf_RING/FYVE/PHD"/>
</dbReference>
<protein>
    <recommendedName>
        <fullName evidence="2">E3 ubiquitin-protein ligase RNF170</fullName>
    </recommendedName>
    <alternativeName>
        <fullName evidence="11">RING finger protein 170</fullName>
    </alternativeName>
    <alternativeName>
        <fullName evidence="10">RING-type E3 ubiquitin transferase RNF170</fullName>
    </alternativeName>
</protein>
<dbReference type="Gene3D" id="3.30.40.10">
    <property type="entry name" value="Zinc/RING finger domain, C3HC4 (zinc finger)"/>
    <property type="match status" value="1"/>
</dbReference>
<dbReference type="AlphaFoldDB" id="A0A016TYE8"/>
<dbReference type="EMBL" id="JARK01001404">
    <property type="protein sequence ID" value="EYC08044.1"/>
    <property type="molecule type" value="Genomic_DNA"/>
</dbReference>
<evidence type="ECO:0000256" key="9">
    <source>
        <dbReference type="ARBA" id="ARBA00023136"/>
    </source>
</evidence>
<sequence length="296" mass="33607">MFILLLLLLELADVVVMVTDSAGGSIVEGFSNEALALFAVLIASFVACAVNYFMKYEIHFHLFLLYSLPVVHFRNNRAVHIHPDLAGDVQGFRESWARGQSGRVNEARRISTEGADADRTCPICYGTALYPILTNCGHIFCCECIMGYWRHSASLISPVKCAICRTEVTVLLPLNWPHDEEDNQLRENNIGLNDYNRRFSGDRPWLEYLWDLPVLIPYIVRNLFDFNGLMLMFRLRIFFIAVGIIAYVLSPFDIIPESAYGFMGLMDDIFVAVLLLVYIAIAVRHFMARRGEAPPE</sequence>
<dbReference type="Proteomes" id="UP000024635">
    <property type="component" value="Unassembled WGS sequence"/>
</dbReference>
<dbReference type="SUPFAM" id="SSF57850">
    <property type="entry name" value="RING/U-box"/>
    <property type="match status" value="1"/>
</dbReference>
<keyword evidence="14" id="KW-0732">Signal</keyword>
<evidence type="ECO:0000256" key="13">
    <source>
        <dbReference type="SAM" id="Phobius"/>
    </source>
</evidence>
<dbReference type="InterPro" id="IPR017907">
    <property type="entry name" value="Znf_RING_CS"/>
</dbReference>
<comment type="caution">
    <text evidence="16">The sequence shown here is derived from an EMBL/GenBank/DDBJ whole genome shotgun (WGS) entry which is preliminary data.</text>
</comment>
<dbReference type="GO" id="GO:0005789">
    <property type="term" value="C:endoplasmic reticulum membrane"/>
    <property type="evidence" value="ECO:0007669"/>
    <property type="project" value="UniProtKB-SubCell"/>
</dbReference>
<feature type="domain" description="RING-type" evidence="15">
    <location>
        <begin position="121"/>
        <end position="165"/>
    </location>
</feature>
<dbReference type="OrthoDB" id="9049620at2759"/>
<evidence type="ECO:0000256" key="2">
    <source>
        <dbReference type="ARBA" id="ARBA00014068"/>
    </source>
</evidence>
<gene>
    <name evidence="16" type="primary">Acey_s0068.g266</name>
    <name evidence="16" type="synonym">Acey-Y38F1A.2</name>
    <name evidence="16" type="ORF">Y032_0068g266</name>
</gene>
<dbReference type="InterPro" id="IPR001841">
    <property type="entry name" value="Znf_RING"/>
</dbReference>
<evidence type="ECO:0000256" key="10">
    <source>
        <dbReference type="ARBA" id="ARBA00030110"/>
    </source>
</evidence>
<evidence type="ECO:0000256" key="1">
    <source>
        <dbReference type="ARBA" id="ARBA00004477"/>
    </source>
</evidence>
<dbReference type="PROSITE" id="PS50089">
    <property type="entry name" value="ZF_RING_2"/>
    <property type="match status" value="1"/>
</dbReference>
<evidence type="ECO:0000256" key="8">
    <source>
        <dbReference type="ARBA" id="ARBA00022989"/>
    </source>
</evidence>
<proteinExistence type="predicted"/>
<feature type="transmembrane region" description="Helical" evidence="13">
    <location>
        <begin position="231"/>
        <end position="249"/>
    </location>
</feature>
<keyword evidence="6" id="KW-0256">Endoplasmic reticulum</keyword>
<comment type="subcellular location">
    <subcellularLocation>
        <location evidence="1">Endoplasmic reticulum membrane</location>
        <topology evidence="1">Multi-pass membrane protein</topology>
    </subcellularLocation>
</comment>
<evidence type="ECO:0000313" key="17">
    <source>
        <dbReference type="Proteomes" id="UP000024635"/>
    </source>
</evidence>
<dbReference type="InterPro" id="IPR010652">
    <property type="entry name" value="DUF1232"/>
</dbReference>
<keyword evidence="8 13" id="KW-1133">Transmembrane helix</keyword>
<keyword evidence="9 13" id="KW-0472">Membrane</keyword>